<sequence length="349" mass="39228">MLRPNGGKLHEKDADVPENAMRYAEWIGSEVMEEWAKCQRWDKERSHPTEGDDLLILPARVFAFVFGTRKWACLKIGKDNAGEEMMNKTRRRSEPWDDLQLPDGHKRLVQSLIESHSDHEGPRSLHFDLVRDKEVVGEGVTILLHGVPGGGKASTARRMRCRSRQSPFAPHYLGSVSVRNAKDSKIGPVWNGRRIRNAFQSAVALAGYRSSGGRIKLEREHFERVSEVSHEFNHYLWSIQSETDSAKAERWGYRIDEYRTDETIHLQSQHNHSDNRRPAEGPGHVMFGQMGTAPNVNTPAGSAAPFMHAGFQHFGQQGGGFYNPQPQQPHAAAFPVMTGAAPGPLQQQN</sequence>
<accession>B2AY58</accession>
<dbReference type="KEGG" id="pan:PODANSg5694"/>
<name>B2AY58_PODAN</name>
<dbReference type="RefSeq" id="XP_001908659.1">
    <property type="nucleotide sequence ID" value="XM_001908624.1"/>
</dbReference>
<reference evidence="3" key="4">
    <citation type="submission" date="2015-04" db="EMBL/GenBank/DDBJ databases">
        <title>Maintaining two mating types: Structure of the mating type locus and its role in heterokaryosis in Podospora anserina.</title>
        <authorList>
            <person name="Grognet P."/>
            <person name="Bidard F."/>
            <person name="Kuchly C."/>
            <person name="Chan Ho Tong L."/>
            <person name="Coppin E."/>
            <person name="Ait Benkhali J."/>
            <person name="Couloux A."/>
            <person name="Wincker P."/>
            <person name="Debuchy R."/>
            <person name="Silar P."/>
        </authorList>
    </citation>
    <scope>NUCLEOTIDE SEQUENCE</scope>
</reference>
<evidence type="ECO:0000313" key="2">
    <source>
        <dbReference type="EMBL" id="CAP69332.1"/>
    </source>
</evidence>
<dbReference type="eggNOG" id="KOG0742">
    <property type="taxonomic scope" value="Eukaryota"/>
</dbReference>
<feature type="domain" description="AAA+ ATPase lid" evidence="1">
    <location>
        <begin position="189"/>
        <end position="241"/>
    </location>
</feature>
<reference evidence="2 4" key="1">
    <citation type="journal article" date="2008" name="Genome Biol.">
        <title>The genome sequence of the model ascomycete fungus Podospora anserina.</title>
        <authorList>
            <person name="Espagne E."/>
            <person name="Lespinet O."/>
            <person name="Malagnac F."/>
            <person name="Da Silva C."/>
            <person name="Jaillon O."/>
            <person name="Porcel B.M."/>
            <person name="Couloux A."/>
            <person name="Aury J.-M."/>
            <person name="Segurens B."/>
            <person name="Poulain J."/>
            <person name="Anthouard V."/>
            <person name="Grossetete S."/>
            <person name="Khalili H."/>
            <person name="Coppin E."/>
            <person name="Dequard-Chablat M."/>
            <person name="Picard M."/>
            <person name="Contamine V."/>
            <person name="Arnaise S."/>
            <person name="Bourdais A."/>
            <person name="Berteaux-Lecellier V."/>
            <person name="Gautheret D."/>
            <person name="de Vries R.P."/>
            <person name="Battaglia E."/>
            <person name="Coutinho P.M."/>
            <person name="Danchin E.G.J."/>
            <person name="Henrissat B."/>
            <person name="El Khoury R."/>
            <person name="Sainsard-Chanet A."/>
            <person name="Boivin A."/>
            <person name="Pinan-Lucarre B."/>
            <person name="Sellem C.H."/>
            <person name="Debuchy R."/>
            <person name="Wincker P."/>
            <person name="Weissenbach J."/>
            <person name="Silar P."/>
        </authorList>
    </citation>
    <scope>NUCLEOTIDE SEQUENCE [LARGE SCALE GENOMIC DNA]</scope>
    <source>
        <strain evidence="4">S / ATCC MYA-4624 / DSM 980 / FGSC 10383</strain>
        <strain evidence="2">S mat+</strain>
    </source>
</reference>
<dbReference type="Proteomes" id="UP000001197">
    <property type="component" value="Chromosome 1"/>
</dbReference>
<dbReference type="PANTHER" id="PTHR46411">
    <property type="entry name" value="FAMILY ATPASE, PUTATIVE-RELATED"/>
    <property type="match status" value="1"/>
</dbReference>
<protein>
    <submittedName>
        <fullName evidence="2">Podospora anserina S mat+ genomic DNA chromosome 1, supercontig 2</fullName>
    </submittedName>
</protein>
<dbReference type="OrthoDB" id="4590793at2759"/>
<keyword evidence="4" id="KW-1185">Reference proteome</keyword>
<dbReference type="EMBL" id="FO904936">
    <property type="protein sequence ID" value="CDP23352.1"/>
    <property type="molecule type" value="Genomic_DNA"/>
</dbReference>
<gene>
    <name evidence="2" type="ORF">PODANS_1_9960</name>
</gene>
<evidence type="ECO:0000259" key="1">
    <source>
        <dbReference type="Pfam" id="PF23232"/>
    </source>
</evidence>
<dbReference type="VEuPathDB" id="FungiDB:PODANS_1_9960"/>
<proteinExistence type="predicted"/>
<dbReference type="AlphaFoldDB" id="B2AY58"/>
<dbReference type="HOGENOM" id="CLU_794820_0_0_1"/>
<dbReference type="EMBL" id="CU633901">
    <property type="protein sequence ID" value="CAP69332.1"/>
    <property type="molecule type" value="Genomic_DNA"/>
</dbReference>
<evidence type="ECO:0000313" key="3">
    <source>
        <dbReference type="EMBL" id="CDP23352.1"/>
    </source>
</evidence>
<reference evidence="2" key="2">
    <citation type="submission" date="2008-07" db="EMBL/GenBank/DDBJ databases">
        <authorList>
            <person name="Genoscope - CEA"/>
        </authorList>
    </citation>
    <scope>NUCLEOTIDE SEQUENCE</scope>
    <source>
        <strain evidence="2">S mat+</strain>
    </source>
</reference>
<evidence type="ECO:0000313" key="4">
    <source>
        <dbReference type="Proteomes" id="UP000001197"/>
    </source>
</evidence>
<dbReference type="Pfam" id="PF23232">
    <property type="entry name" value="AAA_lid_13"/>
    <property type="match status" value="1"/>
</dbReference>
<dbReference type="GeneID" id="6193197"/>
<dbReference type="InterPro" id="IPR056599">
    <property type="entry name" value="AAA_lid_fung"/>
</dbReference>
<organism evidence="2">
    <name type="scientific">Podospora anserina (strain S / ATCC MYA-4624 / DSM 980 / FGSC 10383)</name>
    <name type="common">Pleurage anserina</name>
    <dbReference type="NCBI Taxonomy" id="515849"/>
    <lineage>
        <taxon>Eukaryota</taxon>
        <taxon>Fungi</taxon>
        <taxon>Dikarya</taxon>
        <taxon>Ascomycota</taxon>
        <taxon>Pezizomycotina</taxon>
        <taxon>Sordariomycetes</taxon>
        <taxon>Sordariomycetidae</taxon>
        <taxon>Sordariales</taxon>
        <taxon>Podosporaceae</taxon>
        <taxon>Podospora</taxon>
        <taxon>Podospora anserina</taxon>
    </lineage>
</organism>
<reference evidence="4" key="3">
    <citation type="journal article" date="2014" name="Genetics">
        <title>Maintaining two mating types: Structure of the mating type locus and its role in heterokaryosis in Podospora anserina.</title>
        <authorList>
            <person name="Grognet P."/>
            <person name="Bidard F."/>
            <person name="Kuchly C."/>
            <person name="Tong L.C.H."/>
            <person name="Coppin E."/>
            <person name="Benkhali J.A."/>
            <person name="Couloux A."/>
            <person name="Wincker P."/>
            <person name="Debuchy R."/>
            <person name="Silar P."/>
        </authorList>
    </citation>
    <scope>GENOME REANNOTATION</scope>
    <source>
        <strain evidence="4">S / ATCC MYA-4624 / DSM 980 / FGSC 10383</strain>
    </source>
</reference>
<dbReference type="PANTHER" id="PTHR46411:SF2">
    <property type="entry name" value="AAA+ ATPASE DOMAIN-CONTAINING PROTEIN"/>
    <property type="match status" value="1"/>
</dbReference>